<keyword evidence="2" id="KW-1185">Reference proteome</keyword>
<evidence type="ECO:0000313" key="1">
    <source>
        <dbReference type="EMBL" id="RZC62088.1"/>
    </source>
</evidence>
<dbReference type="Gramene" id="RZC62088">
    <property type="protein sequence ID" value="RZC62088"/>
    <property type="gene ID" value="C5167_023835"/>
</dbReference>
<evidence type="ECO:0000313" key="2">
    <source>
        <dbReference type="Proteomes" id="UP000316621"/>
    </source>
</evidence>
<dbReference type="AlphaFoldDB" id="A0A4Y7JQK5"/>
<gene>
    <name evidence="1" type="ORF">C5167_023835</name>
</gene>
<dbReference type="Proteomes" id="UP000316621">
    <property type="component" value="Chromosome 5"/>
</dbReference>
<protein>
    <submittedName>
        <fullName evidence="1">Uncharacterized protein</fullName>
    </submittedName>
</protein>
<reference evidence="1 2" key="1">
    <citation type="journal article" date="2018" name="Science">
        <title>The opium poppy genome and morphinan production.</title>
        <authorList>
            <person name="Guo L."/>
            <person name="Winzer T."/>
            <person name="Yang X."/>
            <person name="Li Y."/>
            <person name="Ning Z."/>
            <person name="He Z."/>
            <person name="Teodor R."/>
            <person name="Lu Y."/>
            <person name="Bowser T.A."/>
            <person name="Graham I.A."/>
            <person name="Ye K."/>
        </authorList>
    </citation>
    <scope>NUCLEOTIDE SEQUENCE [LARGE SCALE GENOMIC DNA]</scope>
    <source>
        <strain evidence="2">cv. HN1</strain>
        <tissue evidence="1">Leaves</tissue>
    </source>
</reference>
<organism evidence="1 2">
    <name type="scientific">Papaver somniferum</name>
    <name type="common">Opium poppy</name>
    <dbReference type="NCBI Taxonomy" id="3469"/>
    <lineage>
        <taxon>Eukaryota</taxon>
        <taxon>Viridiplantae</taxon>
        <taxon>Streptophyta</taxon>
        <taxon>Embryophyta</taxon>
        <taxon>Tracheophyta</taxon>
        <taxon>Spermatophyta</taxon>
        <taxon>Magnoliopsida</taxon>
        <taxon>Ranunculales</taxon>
        <taxon>Papaveraceae</taxon>
        <taxon>Papaveroideae</taxon>
        <taxon>Papaver</taxon>
    </lineage>
</organism>
<proteinExistence type="predicted"/>
<sequence>MDQDGQENDKIYARVTLQSEDDDMTQATPTQELIAKDLHRFKHIFRVTKTLFIVYNISRLTYLCPFILPIVPILRAGLSLFEHASSIFPATEPIIWASCRNQNLHVCYEYMAEQGNELYELVRKFRDDSSTSDGGSGGDFYSVMLLFSHLELERL</sequence>
<name>A0A4Y7JQK5_PAPSO</name>
<accession>A0A4Y7JQK5</accession>
<dbReference type="EMBL" id="CM010719">
    <property type="protein sequence ID" value="RZC62088.1"/>
    <property type="molecule type" value="Genomic_DNA"/>
</dbReference>